<gene>
    <name evidence="2" type="ORF">Bhyg_15391</name>
</gene>
<feature type="transmembrane region" description="Helical" evidence="1">
    <location>
        <begin position="81"/>
        <end position="105"/>
    </location>
</feature>
<keyword evidence="1" id="KW-0472">Membrane</keyword>
<evidence type="ECO:0000256" key="1">
    <source>
        <dbReference type="SAM" id="Phobius"/>
    </source>
</evidence>
<dbReference type="EMBL" id="WJQU01000004">
    <property type="protein sequence ID" value="KAJ6636796.1"/>
    <property type="molecule type" value="Genomic_DNA"/>
</dbReference>
<name>A0A9Q0MRW6_9DIPT</name>
<organism evidence="2 3">
    <name type="scientific">Pseudolycoriella hygida</name>
    <dbReference type="NCBI Taxonomy" id="35572"/>
    <lineage>
        <taxon>Eukaryota</taxon>
        <taxon>Metazoa</taxon>
        <taxon>Ecdysozoa</taxon>
        <taxon>Arthropoda</taxon>
        <taxon>Hexapoda</taxon>
        <taxon>Insecta</taxon>
        <taxon>Pterygota</taxon>
        <taxon>Neoptera</taxon>
        <taxon>Endopterygota</taxon>
        <taxon>Diptera</taxon>
        <taxon>Nematocera</taxon>
        <taxon>Sciaroidea</taxon>
        <taxon>Sciaridae</taxon>
        <taxon>Pseudolycoriella</taxon>
    </lineage>
</organism>
<reference evidence="2" key="1">
    <citation type="submission" date="2022-07" db="EMBL/GenBank/DDBJ databases">
        <authorList>
            <person name="Trinca V."/>
            <person name="Uliana J.V.C."/>
            <person name="Torres T.T."/>
            <person name="Ward R.J."/>
            <person name="Monesi N."/>
        </authorList>
    </citation>
    <scope>NUCLEOTIDE SEQUENCE</scope>
    <source>
        <strain evidence="2">HSMRA1968</strain>
        <tissue evidence="2">Whole embryos</tissue>
    </source>
</reference>
<protein>
    <submittedName>
        <fullName evidence="2">Uncharacterized protein</fullName>
    </submittedName>
</protein>
<evidence type="ECO:0000313" key="3">
    <source>
        <dbReference type="Proteomes" id="UP001151699"/>
    </source>
</evidence>
<feature type="transmembrane region" description="Helical" evidence="1">
    <location>
        <begin position="21"/>
        <end position="38"/>
    </location>
</feature>
<sequence length="232" mass="26481">MPQYGKSHKTTGSTAFNENRIFLPLLGWVTCIILIESPNNQKKNSVCSPMENLKAWIEFEEQRFSGTILTSLSTHETIKTLIASISIVMWLCFAYLGALVLEYLLQKLNSYHNYQSTIVTAFNIKFSPTHTSMAENSSFSFQQKQGQLGIDNRSLSFRNSSDWAIPHQDYKKGIGDSVKSEPSHSEYHTDQTKPTPVINTDMILFVKCKAEPNVMKYHKQLLIQVQKWIHVS</sequence>
<dbReference type="AlphaFoldDB" id="A0A9Q0MRW6"/>
<keyword evidence="3" id="KW-1185">Reference proteome</keyword>
<evidence type="ECO:0000313" key="2">
    <source>
        <dbReference type="EMBL" id="KAJ6636796.1"/>
    </source>
</evidence>
<accession>A0A9Q0MRW6</accession>
<keyword evidence="1" id="KW-0812">Transmembrane</keyword>
<dbReference type="Proteomes" id="UP001151699">
    <property type="component" value="Chromosome C"/>
</dbReference>
<keyword evidence="1" id="KW-1133">Transmembrane helix</keyword>
<comment type="caution">
    <text evidence="2">The sequence shown here is derived from an EMBL/GenBank/DDBJ whole genome shotgun (WGS) entry which is preliminary data.</text>
</comment>
<proteinExistence type="predicted"/>